<keyword evidence="2" id="KW-0560">Oxidoreductase</keyword>
<dbReference type="KEGG" id="hyh:D3Y59_02850"/>
<dbReference type="PANTHER" id="PTHR44196">
    <property type="entry name" value="DEHYDROGENASE/REDUCTASE SDR FAMILY MEMBER 7B"/>
    <property type="match status" value="1"/>
</dbReference>
<evidence type="ECO:0000313" key="6">
    <source>
        <dbReference type="Proteomes" id="UP000262802"/>
    </source>
</evidence>
<dbReference type="GO" id="GO:0016020">
    <property type="term" value="C:membrane"/>
    <property type="evidence" value="ECO:0007669"/>
    <property type="project" value="TreeGrafter"/>
</dbReference>
<comment type="similarity">
    <text evidence="1 3">Belongs to the short-chain dehydrogenases/reductases (SDR) family.</text>
</comment>
<gene>
    <name evidence="5" type="ORF">D3Y59_02850</name>
</gene>
<dbReference type="Proteomes" id="UP000262802">
    <property type="component" value="Chromosome"/>
</dbReference>
<evidence type="ECO:0000259" key="4">
    <source>
        <dbReference type="SMART" id="SM00822"/>
    </source>
</evidence>
<evidence type="ECO:0000313" key="5">
    <source>
        <dbReference type="EMBL" id="AYA36089.1"/>
    </source>
</evidence>
<accession>A0A3B7R429</accession>
<evidence type="ECO:0000256" key="3">
    <source>
        <dbReference type="RuleBase" id="RU000363"/>
    </source>
</evidence>
<dbReference type="RefSeq" id="WP_119443676.1">
    <property type="nucleotide sequence ID" value="NZ_CP032317.1"/>
</dbReference>
<dbReference type="PRINTS" id="PR00080">
    <property type="entry name" value="SDRFAMILY"/>
</dbReference>
<protein>
    <submittedName>
        <fullName evidence="5">SDR family oxidoreductase</fullName>
    </submittedName>
</protein>
<dbReference type="PANTHER" id="PTHR44196:SF2">
    <property type="entry name" value="SHORT-CHAIN DEHYDROGENASE-RELATED"/>
    <property type="match status" value="1"/>
</dbReference>
<sequence>MKTALITGASSGIGLELARRFAREKHRVVLVARNRQALEHLQQELQQQHGVEAVVLPADLGQREAPQQLFEELQRRGIEVDYLINNAGFGDFGLFAEADWAKQEQMLDVNIRALTHLTKLFVPGMVQRRSGRIMQLASTAAFQPGPLMAVYYATKAYVLSFSEALANELQGTGVTVTALCPGPTASGFQDAAALNDSKLVKGKKLPTSAEVAEYGYRALMRGETVAVHGLMNSLMAQSVRFAPRNMVTALVRRMSERAH</sequence>
<feature type="domain" description="Ketoreductase" evidence="4">
    <location>
        <begin position="2"/>
        <end position="188"/>
    </location>
</feature>
<dbReference type="SMART" id="SM00822">
    <property type="entry name" value="PKS_KR"/>
    <property type="match status" value="1"/>
</dbReference>
<dbReference type="Gene3D" id="3.40.50.720">
    <property type="entry name" value="NAD(P)-binding Rossmann-like Domain"/>
    <property type="match status" value="1"/>
</dbReference>
<evidence type="ECO:0000256" key="1">
    <source>
        <dbReference type="ARBA" id="ARBA00006484"/>
    </source>
</evidence>
<dbReference type="AlphaFoldDB" id="A0A3B7R429"/>
<dbReference type="InterPro" id="IPR036291">
    <property type="entry name" value="NAD(P)-bd_dom_sf"/>
</dbReference>
<dbReference type="CDD" id="cd05233">
    <property type="entry name" value="SDR_c"/>
    <property type="match status" value="1"/>
</dbReference>
<dbReference type="GO" id="GO:0016491">
    <property type="term" value="F:oxidoreductase activity"/>
    <property type="evidence" value="ECO:0007669"/>
    <property type="project" value="UniProtKB-KW"/>
</dbReference>
<name>A0A3B7R429_9BACT</name>
<proteinExistence type="inferred from homology"/>
<organism evidence="5 6">
    <name type="scientific">Hymenobacter oligotrophus</name>
    <dbReference type="NCBI Taxonomy" id="2319843"/>
    <lineage>
        <taxon>Bacteria</taxon>
        <taxon>Pseudomonadati</taxon>
        <taxon>Bacteroidota</taxon>
        <taxon>Cytophagia</taxon>
        <taxon>Cytophagales</taxon>
        <taxon>Hymenobacteraceae</taxon>
        <taxon>Hymenobacter</taxon>
    </lineage>
</organism>
<dbReference type="SUPFAM" id="SSF51735">
    <property type="entry name" value="NAD(P)-binding Rossmann-fold domains"/>
    <property type="match status" value="1"/>
</dbReference>
<reference evidence="5 6" key="1">
    <citation type="submission" date="2018-09" db="EMBL/GenBank/DDBJ databases">
        <title>Hymenobacter medium sp. nov., isolated from R2A medium.</title>
        <authorList>
            <person name="Yingchao G."/>
        </authorList>
    </citation>
    <scope>NUCLEOTIDE SEQUENCE [LARGE SCALE GENOMIC DNA]</scope>
    <source>
        <strain evidence="6">sh-6</strain>
    </source>
</reference>
<keyword evidence="6" id="KW-1185">Reference proteome</keyword>
<dbReference type="OrthoDB" id="9808814at2"/>
<dbReference type="InterPro" id="IPR002347">
    <property type="entry name" value="SDR_fam"/>
</dbReference>
<dbReference type="InterPro" id="IPR057326">
    <property type="entry name" value="KR_dom"/>
</dbReference>
<dbReference type="Pfam" id="PF00106">
    <property type="entry name" value="adh_short"/>
    <property type="match status" value="1"/>
</dbReference>
<dbReference type="EMBL" id="CP032317">
    <property type="protein sequence ID" value="AYA36089.1"/>
    <property type="molecule type" value="Genomic_DNA"/>
</dbReference>
<dbReference type="PIRSF" id="PIRSF000126">
    <property type="entry name" value="11-beta-HSD1"/>
    <property type="match status" value="1"/>
</dbReference>
<dbReference type="PRINTS" id="PR00081">
    <property type="entry name" value="GDHRDH"/>
</dbReference>
<evidence type="ECO:0000256" key="2">
    <source>
        <dbReference type="ARBA" id="ARBA00023002"/>
    </source>
</evidence>